<name>A0AAV6HRH8_9ERIC</name>
<proteinExistence type="inferred from homology"/>
<feature type="region of interest" description="Leucine repeat II (LRII)" evidence="3">
    <location>
        <begin position="421"/>
        <end position="453"/>
    </location>
</feature>
<organism evidence="5 6">
    <name type="scientific">Rhododendron griersonianum</name>
    <dbReference type="NCBI Taxonomy" id="479676"/>
    <lineage>
        <taxon>Eukaryota</taxon>
        <taxon>Viridiplantae</taxon>
        <taxon>Streptophyta</taxon>
        <taxon>Embryophyta</taxon>
        <taxon>Tracheophyta</taxon>
        <taxon>Spermatophyta</taxon>
        <taxon>Magnoliopsida</taxon>
        <taxon>eudicotyledons</taxon>
        <taxon>Gunneridae</taxon>
        <taxon>Pentapetalae</taxon>
        <taxon>asterids</taxon>
        <taxon>Ericales</taxon>
        <taxon>Ericaceae</taxon>
        <taxon>Ericoideae</taxon>
        <taxon>Rhodoreae</taxon>
        <taxon>Rhododendron</taxon>
    </lineage>
</organism>
<evidence type="ECO:0000256" key="2">
    <source>
        <dbReference type="ARBA" id="ARBA00023163"/>
    </source>
</evidence>
<accession>A0AAV6HRH8</accession>
<keyword evidence="6" id="KW-1185">Reference proteome</keyword>
<comment type="similarity">
    <text evidence="3">Belongs to the GRAS family.</text>
</comment>
<feature type="region of interest" description="Disordered" evidence="4">
    <location>
        <begin position="616"/>
        <end position="639"/>
    </location>
</feature>
<evidence type="ECO:0000256" key="1">
    <source>
        <dbReference type="ARBA" id="ARBA00023015"/>
    </source>
</evidence>
<feature type="region of interest" description="SAW" evidence="3">
    <location>
        <begin position="559"/>
        <end position="641"/>
    </location>
</feature>
<dbReference type="PROSITE" id="PS50985">
    <property type="entry name" value="GRAS"/>
    <property type="match status" value="1"/>
</dbReference>
<reference evidence="5 6" key="1">
    <citation type="submission" date="2020-08" db="EMBL/GenBank/DDBJ databases">
        <title>Plant Genome Project.</title>
        <authorList>
            <person name="Zhang R.-G."/>
        </authorList>
    </citation>
    <scope>NUCLEOTIDE SEQUENCE [LARGE SCALE GENOMIC DNA]</scope>
    <source>
        <strain evidence="5">WSP0</strain>
        <tissue evidence="5">Leaf</tissue>
    </source>
</reference>
<gene>
    <name evidence="5" type="ORF">RHGRI_036336</name>
</gene>
<dbReference type="InterPro" id="IPR005202">
    <property type="entry name" value="TF_GRAS"/>
</dbReference>
<keyword evidence="1" id="KW-0805">Transcription regulation</keyword>
<feature type="compositionally biased region" description="Basic and acidic residues" evidence="4">
    <location>
        <begin position="11"/>
        <end position="21"/>
    </location>
</feature>
<dbReference type="AlphaFoldDB" id="A0AAV6HRH8"/>
<evidence type="ECO:0000256" key="4">
    <source>
        <dbReference type="SAM" id="MobiDB-lite"/>
    </source>
</evidence>
<dbReference type="Pfam" id="PF03514">
    <property type="entry name" value="GRAS"/>
    <property type="match status" value="1"/>
</dbReference>
<feature type="region of interest" description="Leucine repeat I (LRI)" evidence="3">
    <location>
        <begin position="261"/>
        <end position="321"/>
    </location>
</feature>
<dbReference type="Proteomes" id="UP000823749">
    <property type="component" value="Chromosome 13"/>
</dbReference>
<feature type="region of interest" description="VHIID" evidence="3">
    <location>
        <begin position="340"/>
        <end position="405"/>
    </location>
</feature>
<feature type="short sequence motif" description="LXXLL motif" evidence="3">
    <location>
        <begin position="470"/>
        <end position="474"/>
    </location>
</feature>
<comment type="caution">
    <text evidence="5">The sequence shown here is derived from an EMBL/GenBank/DDBJ whole genome shotgun (WGS) entry which is preliminary data.</text>
</comment>
<feature type="compositionally biased region" description="Polar residues" evidence="4">
    <location>
        <begin position="1"/>
        <end position="10"/>
    </location>
</feature>
<sequence length="864" mass="97438">MDFPFSSNVKDLSESVERDSAQENELCSSILRYINQVLMEDDDSENKPFMIQDSTLDASDKSLSEILNQKYPSFPNQHLPHEDTSSSSDDIITNSFSNCTNSRINAYNSAESAQISNLHKYNPKSFFPPTFCDTVPDLAIGDGGILDVEKNRLTLQLRKSKERILEVVEKDEGDFQESLVRGRKSLHREESDLEDEMRSNKHFADCPHESVLREMFAKVSISYDGSEANEENMESQQNESAKGSNVVLACTRKGATKREAVDMRNLLIQCMESVANNDHRRANSLLKQIRSRSSPSGDGSQRLAHYFSDSLEARLLATGSLQNKVLFAISLPNADVLKAYKLFLSSFPFMETSYFFSAQSIMDLAQKADAIHIIHFGIVYGLQWPPLIQRLSTRPGGPPKLRITGIDLPVVGSWSGSRVKETGRRLANYCKRFSVPFQYNGFEQNWETISVEDLGIEKGEVLVVNCAFQLMYLLDDTLMEHSPRDAVLSLFRKINPDMFIHSIVNAAYNSPFFISRFREALFHYSALFDMFEATVPRENEERMLFEREIWGNEILGIIACEGLERVRRPETYKQWQIRTQRAGFRQLPLSQGLMKTVKAKDIAVVEYRESNSQLTLKNDNGGFGETEEDPAEPGVPVAAAGGGEAGGELLFALLDICIFQSITKIPSLLIILNRFSSLTLTTDDGEDLISFLEEEDDAVPSSDPSSYNHRDFENYDDLEDEEASNSSGDHHGLSSYSIPAIDEKDMVVLKDSNFSEFIERNRRRCFSICAWVNPLRSMRKGSAMVDVLTRPQNGPLNANEWIDNFLALTHGLLPWPQMLSGGFLSDDVSKRELMFSLLLSYFPLFVCCNLDCEIALMVIVFHGG</sequence>
<evidence type="ECO:0000313" key="5">
    <source>
        <dbReference type="EMBL" id="KAG5515262.1"/>
    </source>
</evidence>
<evidence type="ECO:0000256" key="3">
    <source>
        <dbReference type="PROSITE-ProRule" id="PRU01191"/>
    </source>
</evidence>
<evidence type="ECO:0000313" key="6">
    <source>
        <dbReference type="Proteomes" id="UP000823749"/>
    </source>
</evidence>
<dbReference type="EMBL" id="JACTNZ010000013">
    <property type="protein sequence ID" value="KAG5515262.1"/>
    <property type="molecule type" value="Genomic_DNA"/>
</dbReference>
<dbReference type="PANTHER" id="PTHR31636">
    <property type="entry name" value="OSJNBA0084A10.13 PROTEIN-RELATED"/>
    <property type="match status" value="1"/>
</dbReference>
<keyword evidence="2" id="KW-0804">Transcription</keyword>
<comment type="caution">
    <text evidence="3">Lacks conserved residue(s) required for the propagation of feature annotation.</text>
</comment>
<protein>
    <submittedName>
        <fullName evidence="5">Uncharacterized protein</fullName>
    </submittedName>
</protein>
<feature type="region of interest" description="Disordered" evidence="4">
    <location>
        <begin position="1"/>
        <end position="21"/>
    </location>
</feature>